<accession>A0A3N4IY36</accession>
<name>A0A3N4IY36_9PEZI</name>
<dbReference type="EMBL" id="ML120560">
    <property type="protein sequence ID" value="RPA89708.1"/>
    <property type="molecule type" value="Genomic_DNA"/>
</dbReference>
<gene>
    <name evidence="1" type="ORF">L873DRAFT_615265</name>
</gene>
<organism evidence="1 2">
    <name type="scientific">Choiromyces venosus 120613-1</name>
    <dbReference type="NCBI Taxonomy" id="1336337"/>
    <lineage>
        <taxon>Eukaryota</taxon>
        <taxon>Fungi</taxon>
        <taxon>Dikarya</taxon>
        <taxon>Ascomycota</taxon>
        <taxon>Pezizomycotina</taxon>
        <taxon>Pezizomycetes</taxon>
        <taxon>Pezizales</taxon>
        <taxon>Tuberaceae</taxon>
        <taxon>Choiromyces</taxon>
    </lineage>
</organism>
<reference evidence="1 2" key="1">
    <citation type="journal article" date="2018" name="Nat. Ecol. Evol.">
        <title>Pezizomycetes genomes reveal the molecular basis of ectomycorrhizal truffle lifestyle.</title>
        <authorList>
            <person name="Murat C."/>
            <person name="Payen T."/>
            <person name="Noel B."/>
            <person name="Kuo A."/>
            <person name="Morin E."/>
            <person name="Chen J."/>
            <person name="Kohler A."/>
            <person name="Krizsan K."/>
            <person name="Balestrini R."/>
            <person name="Da Silva C."/>
            <person name="Montanini B."/>
            <person name="Hainaut M."/>
            <person name="Levati E."/>
            <person name="Barry K.W."/>
            <person name="Belfiori B."/>
            <person name="Cichocki N."/>
            <person name="Clum A."/>
            <person name="Dockter R.B."/>
            <person name="Fauchery L."/>
            <person name="Guy J."/>
            <person name="Iotti M."/>
            <person name="Le Tacon F."/>
            <person name="Lindquist E.A."/>
            <person name="Lipzen A."/>
            <person name="Malagnac F."/>
            <person name="Mello A."/>
            <person name="Molinier V."/>
            <person name="Miyauchi S."/>
            <person name="Poulain J."/>
            <person name="Riccioni C."/>
            <person name="Rubini A."/>
            <person name="Sitrit Y."/>
            <person name="Splivallo R."/>
            <person name="Traeger S."/>
            <person name="Wang M."/>
            <person name="Zifcakova L."/>
            <person name="Wipf D."/>
            <person name="Zambonelli A."/>
            <person name="Paolocci F."/>
            <person name="Nowrousian M."/>
            <person name="Ottonello S."/>
            <person name="Baldrian P."/>
            <person name="Spatafora J.W."/>
            <person name="Henrissat B."/>
            <person name="Nagy L.G."/>
            <person name="Aury J.M."/>
            <person name="Wincker P."/>
            <person name="Grigoriev I.V."/>
            <person name="Bonfante P."/>
            <person name="Martin F.M."/>
        </authorList>
    </citation>
    <scope>NUCLEOTIDE SEQUENCE [LARGE SCALE GENOMIC DNA]</scope>
    <source>
        <strain evidence="1 2">120613-1</strain>
    </source>
</reference>
<sequence length="86" mass="9779">MVAVMSVSHRKRPPCRSFDTEIFSLTIPQLPLRLERTNLLLLTLPTGRKIPCIPFMNLSTCDTHLSSSPCFTSGFYTRFSNLRSCK</sequence>
<evidence type="ECO:0000313" key="1">
    <source>
        <dbReference type="EMBL" id="RPA89708.1"/>
    </source>
</evidence>
<protein>
    <submittedName>
        <fullName evidence="1">Uncharacterized protein</fullName>
    </submittedName>
</protein>
<keyword evidence="2" id="KW-1185">Reference proteome</keyword>
<proteinExistence type="predicted"/>
<evidence type="ECO:0000313" key="2">
    <source>
        <dbReference type="Proteomes" id="UP000276215"/>
    </source>
</evidence>
<dbReference type="Proteomes" id="UP000276215">
    <property type="component" value="Unassembled WGS sequence"/>
</dbReference>
<dbReference type="AlphaFoldDB" id="A0A3N4IY36"/>